<evidence type="ECO:0000259" key="1">
    <source>
        <dbReference type="Pfam" id="PF12146"/>
    </source>
</evidence>
<protein>
    <recommendedName>
        <fullName evidence="1">Serine aminopeptidase S33 domain-containing protein</fullName>
    </recommendedName>
</protein>
<evidence type="ECO:0000313" key="2">
    <source>
        <dbReference type="EMBL" id="RZO74894.1"/>
    </source>
</evidence>
<dbReference type="SUPFAM" id="SSF53474">
    <property type="entry name" value="alpha/beta-Hydrolases"/>
    <property type="match status" value="1"/>
</dbReference>
<evidence type="ECO:0000313" key="3">
    <source>
        <dbReference type="Proteomes" id="UP000316199"/>
    </source>
</evidence>
<gene>
    <name evidence="2" type="ORF">EVA68_08245</name>
</gene>
<dbReference type="AlphaFoldDB" id="A0A520RXI6"/>
<dbReference type="Gene3D" id="3.40.50.1820">
    <property type="entry name" value="alpha/beta hydrolase"/>
    <property type="match status" value="1"/>
</dbReference>
<dbReference type="InterPro" id="IPR029058">
    <property type="entry name" value="AB_hydrolase_fold"/>
</dbReference>
<dbReference type="Pfam" id="PF12146">
    <property type="entry name" value="Hydrolase_4"/>
    <property type="match status" value="1"/>
</dbReference>
<accession>A0A520RXI6</accession>
<organism evidence="2 3">
    <name type="scientific">OM182 bacterium</name>
    <dbReference type="NCBI Taxonomy" id="2510334"/>
    <lineage>
        <taxon>Bacteria</taxon>
        <taxon>Pseudomonadati</taxon>
        <taxon>Pseudomonadota</taxon>
        <taxon>Gammaproteobacteria</taxon>
        <taxon>OMG group</taxon>
        <taxon>OM182 clade</taxon>
    </lineage>
</organism>
<feature type="domain" description="Serine aminopeptidase S33" evidence="1">
    <location>
        <begin position="80"/>
        <end position="183"/>
    </location>
</feature>
<comment type="caution">
    <text evidence="2">The sequence shown here is derived from an EMBL/GenBank/DDBJ whole genome shotgun (WGS) entry which is preliminary data.</text>
</comment>
<sequence>MFWQMRIFILSILIPCIGLAWEVVQEETSVLPMAPVTQTIWKQVVQPAGKYDLVSLNRYRNSEVPTVAAIFFLPGTNMNGGISILNESHNLWLYLANRGVDVYAMDYRTHYVSHEVKEIDFMKDWTIATFVDDAAMLVKQVRLLNPEQPLFISGYSRGVVYAFALAGRENFQGLIALDGGFKKPNPKGFDLASALRQFDTRADFASILSRRGFVGRTALMRSVLDDPSGPATNDRYETVGDELGDALYRAFGDGALANTKDGLSSIRVLAQQLIGYDWYFPSIQNIELRSIALHDDDPATEIDDHFGQMELPIIYFGAANMGAEYILSGIYSAAESGSRDVTLHLLEGYGHADVLVANSAKEDVYHVIEEWLNDRIN</sequence>
<dbReference type="Proteomes" id="UP000316199">
    <property type="component" value="Unassembled WGS sequence"/>
</dbReference>
<dbReference type="InterPro" id="IPR022742">
    <property type="entry name" value="Hydrolase_4"/>
</dbReference>
<proteinExistence type="predicted"/>
<reference evidence="2 3" key="1">
    <citation type="submission" date="2019-02" db="EMBL/GenBank/DDBJ databases">
        <title>Prokaryotic population dynamics and viral predation in marine succession experiment using metagenomics: the confinement effect.</title>
        <authorList>
            <person name="Haro-Moreno J.M."/>
            <person name="Rodriguez-Valera F."/>
            <person name="Lopez-Perez M."/>
        </authorList>
    </citation>
    <scope>NUCLEOTIDE SEQUENCE [LARGE SCALE GENOMIC DNA]</scope>
    <source>
        <strain evidence="2">MED-G157</strain>
    </source>
</reference>
<dbReference type="EMBL" id="SHAG01000056">
    <property type="protein sequence ID" value="RZO74894.1"/>
    <property type="molecule type" value="Genomic_DNA"/>
</dbReference>
<name>A0A520RXI6_9GAMM</name>